<protein>
    <submittedName>
        <fullName evidence="2">Uncharacterized protein</fullName>
    </submittedName>
</protein>
<organism evidence="2 3">
    <name type="scientific">Gordonia paraffinivorans</name>
    <dbReference type="NCBI Taxonomy" id="175628"/>
    <lineage>
        <taxon>Bacteria</taxon>
        <taxon>Bacillati</taxon>
        <taxon>Actinomycetota</taxon>
        <taxon>Actinomycetes</taxon>
        <taxon>Mycobacteriales</taxon>
        <taxon>Gordoniaceae</taxon>
        <taxon>Gordonia</taxon>
    </lineage>
</organism>
<name>A0ABD7UYV5_9ACTN</name>
<comment type="caution">
    <text evidence="2">The sequence shown here is derived from an EMBL/GenBank/DDBJ whole genome shotgun (WGS) entry which is preliminary data.</text>
</comment>
<gene>
    <name evidence="2" type="ORF">NCTC8139_00734</name>
</gene>
<dbReference type="Proteomes" id="UP000360750">
    <property type="component" value="Unassembled WGS sequence"/>
</dbReference>
<dbReference type="EMBL" id="CAACYD010000005">
    <property type="protein sequence ID" value="VFA81829.1"/>
    <property type="molecule type" value="Genomic_DNA"/>
</dbReference>
<feature type="region of interest" description="Disordered" evidence="1">
    <location>
        <begin position="30"/>
        <end position="54"/>
    </location>
</feature>
<dbReference type="AlphaFoldDB" id="A0ABD7UYV5"/>
<evidence type="ECO:0000313" key="2">
    <source>
        <dbReference type="EMBL" id="VFA81829.1"/>
    </source>
</evidence>
<feature type="compositionally biased region" description="Basic and acidic residues" evidence="1">
    <location>
        <begin position="30"/>
        <end position="40"/>
    </location>
</feature>
<accession>A0ABD7UYV5</accession>
<evidence type="ECO:0000256" key="1">
    <source>
        <dbReference type="SAM" id="MobiDB-lite"/>
    </source>
</evidence>
<evidence type="ECO:0000313" key="3">
    <source>
        <dbReference type="Proteomes" id="UP000360750"/>
    </source>
</evidence>
<reference evidence="2 3" key="1">
    <citation type="submission" date="2019-02" db="EMBL/GenBank/DDBJ databases">
        <authorList>
            <consortium name="Pathogen Informatics"/>
        </authorList>
    </citation>
    <scope>NUCLEOTIDE SEQUENCE [LARGE SCALE GENOMIC DNA]</scope>
    <source>
        <strain evidence="2 3">3012STDY6756503</strain>
    </source>
</reference>
<sequence>MVPFSDDELEAFYREIEARTAYRELMENRRAERSARRAELPDCPTPDKLPFTSPAAAMDGIERIRARTFGTVSLRYYECACGRWHITSSAQLTHRPIAPVRRRKGKKKR</sequence>
<proteinExistence type="predicted"/>